<dbReference type="SUPFAM" id="SSF53167">
    <property type="entry name" value="Purine and uridine phosphorylases"/>
    <property type="match status" value="1"/>
</dbReference>
<protein>
    <recommendedName>
        <fullName evidence="4">Kinesin light chain</fullName>
    </recommendedName>
</protein>
<dbReference type="Gene3D" id="3.40.50.300">
    <property type="entry name" value="P-loop containing nucleotide triphosphate hydrolases"/>
    <property type="match status" value="1"/>
</dbReference>
<dbReference type="SUPFAM" id="SSF52540">
    <property type="entry name" value="P-loop containing nucleoside triphosphate hydrolases"/>
    <property type="match status" value="1"/>
</dbReference>
<dbReference type="Gene3D" id="3.40.50.1580">
    <property type="entry name" value="Nucleoside phosphorylase domain"/>
    <property type="match status" value="1"/>
</dbReference>
<feature type="compositionally biased region" description="Polar residues" evidence="1">
    <location>
        <begin position="52"/>
        <end position="66"/>
    </location>
</feature>
<gene>
    <name evidence="2" type="ORF">NEMBOFW57_009604</name>
</gene>
<organism evidence="2 3">
    <name type="scientific">Staphylotrichum longicolle</name>
    <dbReference type="NCBI Taxonomy" id="669026"/>
    <lineage>
        <taxon>Eukaryota</taxon>
        <taxon>Fungi</taxon>
        <taxon>Dikarya</taxon>
        <taxon>Ascomycota</taxon>
        <taxon>Pezizomycotina</taxon>
        <taxon>Sordariomycetes</taxon>
        <taxon>Sordariomycetidae</taxon>
        <taxon>Sordariales</taxon>
        <taxon>Chaetomiaceae</taxon>
        <taxon>Staphylotrichum</taxon>
    </lineage>
</organism>
<dbReference type="Pfam" id="PF13424">
    <property type="entry name" value="TPR_12"/>
    <property type="match status" value="1"/>
</dbReference>
<dbReference type="Gene3D" id="1.25.40.10">
    <property type="entry name" value="Tetratricopeptide repeat domain"/>
    <property type="match status" value="2"/>
</dbReference>
<evidence type="ECO:0000313" key="3">
    <source>
        <dbReference type="Proteomes" id="UP001197093"/>
    </source>
</evidence>
<dbReference type="NCBIfam" id="NF040586">
    <property type="entry name" value="FxSxx_TPR"/>
    <property type="match status" value="1"/>
</dbReference>
<dbReference type="Pfam" id="PF13374">
    <property type="entry name" value="TPR_10"/>
    <property type="match status" value="5"/>
</dbReference>
<dbReference type="InterPro" id="IPR027417">
    <property type="entry name" value="P-loop_NTPase"/>
</dbReference>
<evidence type="ECO:0008006" key="4">
    <source>
        <dbReference type="Google" id="ProtNLM"/>
    </source>
</evidence>
<evidence type="ECO:0000313" key="2">
    <source>
        <dbReference type="EMBL" id="KAG7284986.1"/>
    </source>
</evidence>
<dbReference type="AlphaFoldDB" id="A0AAD4HVL1"/>
<dbReference type="PRINTS" id="PR00381">
    <property type="entry name" value="KINESINLIGHT"/>
</dbReference>
<comment type="caution">
    <text evidence="2">The sequence shown here is derived from an EMBL/GenBank/DDBJ whole genome shotgun (WGS) entry which is preliminary data.</text>
</comment>
<dbReference type="SUPFAM" id="SSF48452">
    <property type="entry name" value="TPR-like"/>
    <property type="match status" value="3"/>
</dbReference>
<feature type="compositionally biased region" description="Low complexity" evidence="1">
    <location>
        <begin position="40"/>
        <end position="51"/>
    </location>
</feature>
<dbReference type="PANTHER" id="PTHR46082">
    <property type="entry name" value="ATP/GTP-BINDING PROTEIN-RELATED"/>
    <property type="match status" value="1"/>
</dbReference>
<reference evidence="2" key="1">
    <citation type="submission" date="2023-02" db="EMBL/GenBank/DDBJ databases">
        <authorList>
            <person name="Palmer J.M."/>
        </authorList>
    </citation>
    <scope>NUCLEOTIDE SEQUENCE</scope>
    <source>
        <strain evidence="2">FW57</strain>
    </source>
</reference>
<accession>A0AAD4HVL1</accession>
<keyword evidence="3" id="KW-1185">Reference proteome</keyword>
<dbReference type="InterPro" id="IPR053137">
    <property type="entry name" value="NLR-like"/>
</dbReference>
<sequence length="930" mass="103916">MAHHSLHNFPPEKASRSPSSAPSPSKPTPSPPSFDHHWDNNNNGQNNNDNNRTYPKSPNDPNTYSTARHRPAQCPRPARATVAAHCRASFPGVRLAIVVGVCGVVPFRRPGPGPGGEDEKEEEIVLGMGGPPVVHFGVIASGDTVMMSAEHRDAVARQAGVIAFEMEGIGVWDSFPCLVIKGACDYADSHKSKGWQRYAAAAAAACMKAVLDHWEPSISESIPAVGQPAGPWFLVPYPRNDSFVGRAAVLRQLQQLPLRSASQARVALHGLGGIGKTQIALEYAYWLHEACPDISVFWVHASNADRFRQAYTSIAQECRVPGHNDPKANVFTLVKTWLESKDCRPWVMVIDNADDTHLFFGLQGDSENGSSLNHEGSLGRYIPECSHGTFLVTTRNKQAGSRLSKGKRLIEVGKMDDDETTELLCAWFDDADAASDDYSTLSSRLEHLPLALAQAAAFIQENTMTICDYVRLLDNSEQHLIDLLGEEFETAGRDSETSRAVAETWILSFEKIQEQNKLASELLSLMSLFDRQAIPFVFLSNYIEGQEGQEVNEIELTKSLGILKAFSFINENKDNEFDMHRLVQLVTQKWLVKRGTIRRFAEEAVRVVEEAYPNGKHKHREICSALMPHVYAVLKQKGSGSDDETLARAALLHRTSAFLWIQGRWKEAEPLALQVVEARKRVLGEEHFYTMGSVSDLAAIYWGQGRWKEAEALELQVVEARKRVLGEDHPDTLASMNNLATTYHTQGRWKEAETIELQVVEARKRVLGEDHPDTLASMNNLATTYHTQGRWKEAETIELQVVEERKRVLGEEHPDTLLSKGALAVTYLNQGRWKEAEAIELQVGEARKRVLGEEHPDTLSSTNNLAAIYYRRGRWGEAESLEVLVLQTRERVLGAEHPQTLTSMYNLANVWKRQDRFNDALEMMQNVNEV</sequence>
<dbReference type="GO" id="GO:0003824">
    <property type="term" value="F:catalytic activity"/>
    <property type="evidence" value="ECO:0007669"/>
    <property type="project" value="InterPro"/>
</dbReference>
<evidence type="ECO:0000256" key="1">
    <source>
        <dbReference type="SAM" id="MobiDB-lite"/>
    </source>
</evidence>
<dbReference type="InterPro" id="IPR035994">
    <property type="entry name" value="Nucleoside_phosphorylase_sf"/>
</dbReference>
<dbReference type="Proteomes" id="UP001197093">
    <property type="component" value="Unassembled WGS sequence"/>
</dbReference>
<dbReference type="GO" id="GO:0009116">
    <property type="term" value="P:nucleoside metabolic process"/>
    <property type="evidence" value="ECO:0007669"/>
    <property type="project" value="InterPro"/>
</dbReference>
<proteinExistence type="predicted"/>
<dbReference type="PANTHER" id="PTHR46082:SF6">
    <property type="entry name" value="AAA+ ATPASE DOMAIN-CONTAINING PROTEIN-RELATED"/>
    <property type="match status" value="1"/>
</dbReference>
<dbReference type="InterPro" id="IPR011990">
    <property type="entry name" value="TPR-like_helical_dom_sf"/>
</dbReference>
<feature type="region of interest" description="Disordered" evidence="1">
    <location>
        <begin position="1"/>
        <end position="76"/>
    </location>
</feature>
<dbReference type="EMBL" id="JAHCVI010000005">
    <property type="protein sequence ID" value="KAG7284986.1"/>
    <property type="molecule type" value="Genomic_DNA"/>
</dbReference>
<name>A0AAD4HVL1_9PEZI</name>